<dbReference type="SUPFAM" id="SSF81383">
    <property type="entry name" value="F-box domain"/>
    <property type="match status" value="3"/>
</dbReference>
<dbReference type="InterPro" id="IPR006527">
    <property type="entry name" value="F-box-assoc_dom_typ1"/>
</dbReference>
<keyword evidence="4" id="KW-1185">Reference proteome</keyword>
<dbReference type="PANTHER" id="PTHR31672:SF13">
    <property type="entry name" value="F-BOX PROTEIN CPR30-LIKE"/>
    <property type="match status" value="1"/>
</dbReference>
<gene>
    <name evidence="3" type="ORF">Ahy_A04g017326</name>
</gene>
<dbReference type="SMART" id="SM00256">
    <property type="entry name" value="FBOX"/>
    <property type="match status" value="3"/>
</dbReference>
<comment type="caution">
    <text evidence="3">The sequence shown here is derived from an EMBL/GenBank/DDBJ whole genome shotgun (WGS) entry which is preliminary data.</text>
</comment>
<dbReference type="Proteomes" id="UP000289738">
    <property type="component" value="Chromosome A04"/>
</dbReference>
<feature type="region of interest" description="Disordered" evidence="1">
    <location>
        <begin position="1"/>
        <end position="23"/>
    </location>
</feature>
<dbReference type="InterPro" id="IPR036047">
    <property type="entry name" value="F-box-like_dom_sf"/>
</dbReference>
<sequence length="1364" mass="156599">MESGANIQKWQKHTVTKPKEQSSMEKKSIHDILPLELIRRIFLRVPASHLFPLRSVSKLWYSLISDPHFAELHFHHSPASTNALFCIKNGNVAYFVYLDALVFNDGNDASHVKEVCTPFKTKPPSHFEVLGSCRGFVLLHRHPQCLVVWNPLTGSTRRISYSGIDSRMYNGFRLPKSARLYGFGYDASRDDYLVVVAWCERRRQDHLDCLSLRTNSWIHLDAALPKPLRVSKDTSTGLFLNGAIHWVPWPIKDHRDAILIFDMKSRTFSTMSEPEPAFSYESYPGIVLLGGCLALYYDCLDSCSTDIWVMKEYKVQSSWTLYQIPCLFFLPLYLSNNGDIIGEIILSDKIEKKKFLMSWEESCSHVLNIFVLRLTSVQPMLCIERVSCHSLGVPSISFLSCSFLSYGALSSLIQPLWNLIFIAPSNFFTKKFELVGSVDLHALFHGGATVGASIEESSLPYPRKKNEHSRSLVLGSCRGFVLLHHDEAYYIILWNPLINPAKKYLTIMLLKKRIIGIIKMRFFKAFKHTLNKPKDQSNMKKKSIHDILPLELIHRIFLRVPAKHLARLRCVSKLWYSLISDPHFAEMHFHHSPTSTNACVFVEKGTVAYFVDLDALFSDNNDALQVRKVSPPFKLESPPHFEVLGSCRGFVLLHQHERFLVVWNPLTGSSKLISYSHIASRSKYKDWLPLGHHPYGFGYDTSKDDYLAVVPWQDKHGQDHFDCFSLRTNSWIDFNAALPKPLGFSDWDSSGLFFNGAIHWVPSIFNDYRDAILIFDLKERTFSMISVLEQLGTSSRIYLGLALLGGCLAFYNRGFNRVKTEIWVMKEYKVHSSWTLYQIPIFDFWPLYLSSAMDLIGNQRLQHFKYPCFPGAVLEADAVYTESLLLLPSDIKDKDEKEEEKGHQFLHEFFQQLDVAKVHRNKAKEQSIMGEKMKQEQKSIHDILPVELIHIILLRVPAKHLASLRCVSKLWYSLISDPHFAELHFHHSPASSNALIFIQKGSVACLVYLDALFSDDNDASSQVKEVCLPLKKEPPSHLAVLGSCRGFVLLHGHPEFLVLWNPLTGSSRRISYSDIDSRSEYNGFRLPYSPQLYGFGYDASRDDYLVVVAWSQWERQDHFDCLSLRTNSWIYLDTALPKPLRIFAHQPCGLFLNGAIHWLVFPVKAYSVAIFIFDLKERAFSTIYAPEQLPCSYSYPNLALLGGCLALYYHNDDSYSTDIWVMKEYKVHSSWTLYQIPCLYFRPLCLSNNGDIIGEQFLWDKVEKRRFLIYNVGELLPRVKYSCSVYNISSTMLCIQRVSCHSLVTLRIRITRSRRGRKTAIKFTKNVLNNLMSLKVSITKDSNKERELGANIQVNSSTHGEKNI</sequence>
<dbReference type="InterPro" id="IPR017451">
    <property type="entry name" value="F-box-assoc_interact_dom"/>
</dbReference>
<dbReference type="InterPro" id="IPR050796">
    <property type="entry name" value="SCF_F-box_component"/>
</dbReference>
<dbReference type="CDD" id="cd22157">
    <property type="entry name" value="F-box_AtFBW1-like"/>
    <property type="match status" value="2"/>
</dbReference>
<dbReference type="InterPro" id="IPR001810">
    <property type="entry name" value="F-box_dom"/>
</dbReference>
<dbReference type="EMBL" id="SDMP01000004">
    <property type="protein sequence ID" value="RYR60250.1"/>
    <property type="molecule type" value="Genomic_DNA"/>
</dbReference>
<name>A0A445DAQ0_ARAHY</name>
<dbReference type="Gene3D" id="1.20.1280.50">
    <property type="match status" value="3"/>
</dbReference>
<dbReference type="PANTHER" id="PTHR31672">
    <property type="entry name" value="BNACNNG10540D PROTEIN"/>
    <property type="match status" value="1"/>
</dbReference>
<protein>
    <recommendedName>
        <fullName evidence="2">F-box domain-containing protein</fullName>
    </recommendedName>
</protein>
<proteinExistence type="predicted"/>
<dbReference type="Pfam" id="PF00646">
    <property type="entry name" value="F-box"/>
    <property type="match status" value="3"/>
</dbReference>
<dbReference type="PROSITE" id="PS50181">
    <property type="entry name" value="FBOX"/>
    <property type="match status" value="2"/>
</dbReference>
<evidence type="ECO:0000313" key="4">
    <source>
        <dbReference type="Proteomes" id="UP000289738"/>
    </source>
</evidence>
<dbReference type="NCBIfam" id="TIGR01640">
    <property type="entry name" value="F_box_assoc_1"/>
    <property type="match status" value="3"/>
</dbReference>
<reference evidence="3 4" key="1">
    <citation type="submission" date="2019-01" db="EMBL/GenBank/DDBJ databases">
        <title>Sequencing of cultivated peanut Arachis hypogaea provides insights into genome evolution and oil improvement.</title>
        <authorList>
            <person name="Chen X."/>
        </authorList>
    </citation>
    <scope>NUCLEOTIDE SEQUENCE [LARGE SCALE GENOMIC DNA]</scope>
    <source>
        <strain evidence="4">cv. Fuhuasheng</strain>
        <tissue evidence="3">Leaves</tissue>
    </source>
</reference>
<evidence type="ECO:0000313" key="3">
    <source>
        <dbReference type="EMBL" id="RYR60250.1"/>
    </source>
</evidence>
<organism evidence="3 4">
    <name type="scientific">Arachis hypogaea</name>
    <name type="common">Peanut</name>
    <dbReference type="NCBI Taxonomy" id="3818"/>
    <lineage>
        <taxon>Eukaryota</taxon>
        <taxon>Viridiplantae</taxon>
        <taxon>Streptophyta</taxon>
        <taxon>Embryophyta</taxon>
        <taxon>Tracheophyta</taxon>
        <taxon>Spermatophyta</taxon>
        <taxon>Magnoliopsida</taxon>
        <taxon>eudicotyledons</taxon>
        <taxon>Gunneridae</taxon>
        <taxon>Pentapetalae</taxon>
        <taxon>rosids</taxon>
        <taxon>fabids</taxon>
        <taxon>Fabales</taxon>
        <taxon>Fabaceae</taxon>
        <taxon>Papilionoideae</taxon>
        <taxon>50 kb inversion clade</taxon>
        <taxon>dalbergioids sensu lato</taxon>
        <taxon>Dalbergieae</taxon>
        <taxon>Pterocarpus clade</taxon>
        <taxon>Arachis</taxon>
    </lineage>
</organism>
<accession>A0A445DAQ0</accession>
<dbReference type="Pfam" id="PF07734">
    <property type="entry name" value="FBA_1"/>
    <property type="match status" value="3"/>
</dbReference>
<evidence type="ECO:0000259" key="2">
    <source>
        <dbReference type="PROSITE" id="PS50181"/>
    </source>
</evidence>
<feature type="domain" description="F-box" evidence="2">
    <location>
        <begin position="542"/>
        <end position="587"/>
    </location>
</feature>
<feature type="domain" description="F-box" evidence="2">
    <location>
        <begin position="27"/>
        <end position="72"/>
    </location>
</feature>
<evidence type="ECO:0000256" key="1">
    <source>
        <dbReference type="SAM" id="MobiDB-lite"/>
    </source>
</evidence>